<sequence>MDARNDDDNNGDHDHDHDELTATLLQRLLQSCNPIAYAFRFTASIQVSTPRALEDRLLRVKVYYSLTGLYLALAFYFQSSESPVKPRHLLVRHAPRALITVNIGLVVSAAITGVLGLRIDAHV</sequence>
<reference evidence="2" key="1">
    <citation type="journal article" date="2020" name="New Phytol.">
        <title>Comparative genomics reveals dynamic genome evolution in host specialist ectomycorrhizal fungi.</title>
        <authorList>
            <person name="Lofgren L.A."/>
            <person name="Nguyen N.H."/>
            <person name="Vilgalys R."/>
            <person name="Ruytinx J."/>
            <person name="Liao H.L."/>
            <person name="Branco S."/>
            <person name="Kuo A."/>
            <person name="LaButti K."/>
            <person name="Lipzen A."/>
            <person name="Andreopoulos W."/>
            <person name="Pangilinan J."/>
            <person name="Riley R."/>
            <person name="Hundley H."/>
            <person name="Na H."/>
            <person name="Barry K."/>
            <person name="Grigoriev I.V."/>
            <person name="Stajich J.E."/>
            <person name="Kennedy P.G."/>
        </authorList>
    </citation>
    <scope>NUCLEOTIDE SEQUENCE</scope>
    <source>
        <strain evidence="2">DOB743</strain>
    </source>
</reference>
<feature type="transmembrane region" description="Helical" evidence="1">
    <location>
        <begin position="97"/>
        <end position="117"/>
    </location>
</feature>
<keyword evidence="1" id="KW-1133">Transmembrane helix</keyword>
<organism evidence="2 3">
    <name type="scientific">Suillus placidus</name>
    <dbReference type="NCBI Taxonomy" id="48579"/>
    <lineage>
        <taxon>Eukaryota</taxon>
        <taxon>Fungi</taxon>
        <taxon>Dikarya</taxon>
        <taxon>Basidiomycota</taxon>
        <taxon>Agaricomycotina</taxon>
        <taxon>Agaricomycetes</taxon>
        <taxon>Agaricomycetidae</taxon>
        <taxon>Boletales</taxon>
        <taxon>Suillineae</taxon>
        <taxon>Suillaceae</taxon>
        <taxon>Suillus</taxon>
    </lineage>
</organism>
<keyword evidence="1" id="KW-0472">Membrane</keyword>
<accession>A0A9P7D4G7</accession>
<feature type="transmembrane region" description="Helical" evidence="1">
    <location>
        <begin position="60"/>
        <end position="77"/>
    </location>
</feature>
<comment type="caution">
    <text evidence="2">The sequence shown here is derived from an EMBL/GenBank/DDBJ whole genome shotgun (WGS) entry which is preliminary data.</text>
</comment>
<evidence type="ECO:0000313" key="2">
    <source>
        <dbReference type="EMBL" id="KAG1778156.1"/>
    </source>
</evidence>
<dbReference type="Proteomes" id="UP000714275">
    <property type="component" value="Unassembled WGS sequence"/>
</dbReference>
<keyword evidence="1" id="KW-0812">Transmembrane</keyword>
<keyword evidence="3" id="KW-1185">Reference proteome</keyword>
<protein>
    <submittedName>
        <fullName evidence="2">Uncharacterized protein</fullName>
    </submittedName>
</protein>
<proteinExistence type="predicted"/>
<dbReference type="AlphaFoldDB" id="A0A9P7D4G7"/>
<name>A0A9P7D4G7_9AGAM</name>
<gene>
    <name evidence="2" type="ORF">EV702DRAFT_1267978</name>
</gene>
<evidence type="ECO:0000256" key="1">
    <source>
        <dbReference type="SAM" id="Phobius"/>
    </source>
</evidence>
<evidence type="ECO:0000313" key="3">
    <source>
        <dbReference type="Proteomes" id="UP000714275"/>
    </source>
</evidence>
<dbReference type="EMBL" id="JABBWD010000017">
    <property type="protein sequence ID" value="KAG1778156.1"/>
    <property type="molecule type" value="Genomic_DNA"/>
</dbReference>